<dbReference type="Pfam" id="PF13927">
    <property type="entry name" value="Ig_3"/>
    <property type="match status" value="2"/>
</dbReference>
<feature type="domain" description="Ig-like" evidence="13">
    <location>
        <begin position="606"/>
        <end position="698"/>
    </location>
</feature>
<feature type="domain" description="Fibronectin type-III" evidence="14">
    <location>
        <begin position="1101"/>
        <end position="1193"/>
    </location>
</feature>
<evidence type="ECO:0000256" key="5">
    <source>
        <dbReference type="ARBA" id="ARBA00022889"/>
    </source>
</evidence>
<keyword evidence="8" id="KW-1015">Disulfide bond</keyword>
<feature type="domain" description="Ig-like" evidence="13">
    <location>
        <begin position="703"/>
        <end position="796"/>
    </location>
</feature>
<dbReference type="InterPro" id="IPR036116">
    <property type="entry name" value="FN3_sf"/>
</dbReference>
<dbReference type="FunFam" id="2.60.40.10:FF:000719">
    <property type="entry name" value="nephrin isoform X1"/>
    <property type="match status" value="1"/>
</dbReference>
<dbReference type="Pfam" id="PF00041">
    <property type="entry name" value="fn3"/>
    <property type="match status" value="3"/>
</dbReference>
<dbReference type="FunFam" id="2.60.40.10:FF:000017">
    <property type="entry name" value="Down syndrome cell adhesion molecule b"/>
    <property type="match status" value="1"/>
</dbReference>
<feature type="domain" description="Ig-like" evidence="13">
    <location>
        <begin position="324"/>
        <end position="410"/>
    </location>
</feature>
<feature type="compositionally biased region" description="Low complexity" evidence="10">
    <location>
        <begin position="1429"/>
        <end position="1439"/>
    </location>
</feature>
<feature type="chain" id="PRO_5022132678" evidence="12">
    <location>
        <begin position="21"/>
        <end position="1447"/>
    </location>
</feature>
<proteinExistence type="evidence at transcript level"/>
<dbReference type="GO" id="GO:0098609">
    <property type="term" value="P:cell-cell adhesion"/>
    <property type="evidence" value="ECO:0007669"/>
    <property type="project" value="TreeGrafter"/>
</dbReference>
<dbReference type="InterPro" id="IPR003598">
    <property type="entry name" value="Ig_sub2"/>
</dbReference>
<reference evidence="15" key="1">
    <citation type="submission" date="2016-07" db="EMBL/GenBank/DDBJ databases">
        <title>Cloning of Dscam genes from the insect species.</title>
        <authorList>
            <person name="Cao G."/>
            <person name="Jin Y."/>
        </authorList>
    </citation>
    <scope>NUCLEOTIDE SEQUENCE</scope>
</reference>
<feature type="domain" description="Fibronectin type-III" evidence="14">
    <location>
        <begin position="1003"/>
        <end position="1098"/>
    </location>
</feature>
<dbReference type="GO" id="GO:0009653">
    <property type="term" value="P:anatomical structure morphogenesis"/>
    <property type="evidence" value="ECO:0007669"/>
    <property type="project" value="UniProtKB-ARBA"/>
</dbReference>
<dbReference type="FunFam" id="2.60.40.10:FF:000324">
    <property type="entry name" value="Down syndrome cell adhesion molecule, isoform D"/>
    <property type="match status" value="1"/>
</dbReference>
<dbReference type="SMART" id="SM00409">
    <property type="entry name" value="IG"/>
    <property type="match status" value="9"/>
</dbReference>
<dbReference type="InterPro" id="IPR003961">
    <property type="entry name" value="FN3_dom"/>
</dbReference>
<evidence type="ECO:0000256" key="3">
    <source>
        <dbReference type="ARBA" id="ARBA00022729"/>
    </source>
</evidence>
<dbReference type="InterPro" id="IPR013098">
    <property type="entry name" value="Ig_I-set"/>
</dbReference>
<feature type="domain" description="Fibronectin type-III" evidence="14">
    <location>
        <begin position="1197"/>
        <end position="1293"/>
    </location>
</feature>
<feature type="domain" description="Ig-like" evidence="13">
    <location>
        <begin position="514"/>
        <end position="599"/>
    </location>
</feature>
<keyword evidence="6 11" id="KW-1133">Transmembrane helix</keyword>
<dbReference type="PANTHER" id="PTHR44170:SF54">
    <property type="entry name" value="FI24025P1"/>
    <property type="match status" value="1"/>
</dbReference>
<feature type="domain" description="Ig-like" evidence="13">
    <location>
        <begin position="416"/>
        <end position="510"/>
    </location>
</feature>
<evidence type="ECO:0000256" key="7">
    <source>
        <dbReference type="ARBA" id="ARBA00023136"/>
    </source>
</evidence>
<evidence type="ECO:0000259" key="14">
    <source>
        <dbReference type="PROSITE" id="PS50853"/>
    </source>
</evidence>
<name>A0A509ZZQ5_OLIMR</name>
<keyword evidence="7 11" id="KW-0472">Membrane</keyword>
<dbReference type="Pfam" id="PF25059">
    <property type="entry name" value="FN3_DSCAM-DSCAML_C"/>
    <property type="match status" value="1"/>
</dbReference>
<organism evidence="15">
    <name type="scientific">Olivierus martensii</name>
    <name type="common">Manchurian scorpion</name>
    <name type="synonym">Mesobuthus martensii</name>
    <dbReference type="NCBI Taxonomy" id="34649"/>
    <lineage>
        <taxon>Eukaryota</taxon>
        <taxon>Metazoa</taxon>
        <taxon>Ecdysozoa</taxon>
        <taxon>Arthropoda</taxon>
        <taxon>Chelicerata</taxon>
        <taxon>Arachnida</taxon>
        <taxon>Scorpiones</taxon>
        <taxon>Buthida</taxon>
        <taxon>Buthoidea</taxon>
        <taxon>Buthidae</taxon>
        <taxon>Olivierus</taxon>
    </lineage>
</organism>
<dbReference type="FunFam" id="2.60.40.10:FF:000333">
    <property type="entry name" value="Down syndrome cell adhesion molecule"/>
    <property type="match status" value="1"/>
</dbReference>
<dbReference type="Gene3D" id="2.60.40.10">
    <property type="entry name" value="Immunoglobulins"/>
    <property type="match status" value="13"/>
</dbReference>
<evidence type="ECO:0000256" key="1">
    <source>
        <dbReference type="ARBA" id="ARBA00004479"/>
    </source>
</evidence>
<feature type="domain" description="Ig-like" evidence="13">
    <location>
        <begin position="801"/>
        <end position="897"/>
    </location>
</feature>
<evidence type="ECO:0000256" key="9">
    <source>
        <dbReference type="ARBA" id="ARBA00023319"/>
    </source>
</evidence>
<dbReference type="GO" id="GO:0005886">
    <property type="term" value="C:plasma membrane"/>
    <property type="evidence" value="ECO:0007669"/>
    <property type="project" value="UniProtKB-SubCell"/>
</dbReference>
<feature type="domain" description="Fibronectin type-III" evidence="14">
    <location>
        <begin position="902"/>
        <end position="998"/>
    </location>
</feature>
<dbReference type="PROSITE" id="PS50853">
    <property type="entry name" value="FN3"/>
    <property type="match status" value="4"/>
</dbReference>
<evidence type="ECO:0000256" key="4">
    <source>
        <dbReference type="ARBA" id="ARBA00022737"/>
    </source>
</evidence>
<dbReference type="SMART" id="SM00408">
    <property type="entry name" value="IGc2"/>
    <property type="match status" value="8"/>
</dbReference>
<evidence type="ECO:0000256" key="6">
    <source>
        <dbReference type="ARBA" id="ARBA00022989"/>
    </source>
</evidence>
<feature type="signal peptide" evidence="12">
    <location>
        <begin position="1"/>
        <end position="20"/>
    </location>
</feature>
<feature type="domain" description="Ig-like" evidence="13">
    <location>
        <begin position="25"/>
        <end position="120"/>
    </location>
</feature>
<accession>A0A509ZZQ5</accession>
<keyword evidence="9" id="KW-0393">Immunoglobulin domain</keyword>
<dbReference type="FunFam" id="2.60.40.10:FF:000678">
    <property type="entry name" value="Down syndrome cell adhesion molecule-like protein Dscam2"/>
    <property type="match status" value="1"/>
</dbReference>
<dbReference type="EMBL" id="KX555555">
    <property type="protein sequence ID" value="ASU04346.1"/>
    <property type="molecule type" value="mRNA"/>
</dbReference>
<dbReference type="InterPro" id="IPR007110">
    <property type="entry name" value="Ig-like_dom"/>
</dbReference>
<dbReference type="Pfam" id="PF07679">
    <property type="entry name" value="I-set"/>
    <property type="match status" value="5"/>
</dbReference>
<feature type="transmembrane region" description="Helical" evidence="11">
    <location>
        <begin position="1313"/>
        <end position="1334"/>
    </location>
</feature>
<dbReference type="PANTHER" id="PTHR44170">
    <property type="entry name" value="PROTEIN SIDEKICK"/>
    <property type="match status" value="1"/>
</dbReference>
<keyword evidence="3 12" id="KW-0732">Signal</keyword>
<dbReference type="FunFam" id="2.60.40.10:FF:000104">
    <property type="entry name" value="Down syndrome cell adhesion molecule b"/>
    <property type="match status" value="1"/>
</dbReference>
<dbReference type="InterPro" id="IPR056754">
    <property type="entry name" value="DSCAM/DSCAML_C"/>
</dbReference>
<feature type="region of interest" description="Disordered" evidence="10">
    <location>
        <begin position="1340"/>
        <end position="1360"/>
    </location>
</feature>
<sequence>MLNAPRFLIVALLTVSTHEAHVQGPVFLNEPPHRLDFSNSSGGELRCRGDGKPNPVVRWVKQNGDPVSEISRLRLLKSDGTLIFRPFRSEDYRADVHDTIYRCLLSNIVGTIGSRDVHVRAVILQNYEIRSFDEFVLRGNMAVLRCPIPSFVSDYVRVSHWERNDSFFITPTTGDGKYEIFNKGDLYIKKVDNRDSSYSFRCHTENILTGEKKSSTKYSKVIVTEPHHSQLPRIISRSTKLTIPVRQSQAILVCIAQGYPLPTYRWYKEQGGLTPAEINQRIRQEDGILLIQRVMPEDSGKYVCVVSNSVGEDRTEMELFVEEPLIVSLIPDHQRVDVGKTVTLNCSITGRPVGSVVWRKDMNFLPTSRRLKFLSPTLLEISQVNRKDAGIYQCFVYGETNSVQASASVVIGDLTPEFRYVYHEQTVHPRSFVSMKCIAVGNPLPQITWTLDGIWPITSRAGIVVNTYATPEGNVISYLNITSVDVDDSGVYTCTATNYAGQKSHSQRLNVYGPLFVRSLSNFTVLSGKTFIISCPFGGYPYSSIIWKYESSLLPVGQHQRVFPNGTLVIADVDVSRDQGRYSCEVSNDQRNSAERTFPLIVRSSPKIAPFTFQDELHEGMRTAVTCIVVAGDGPLKIKWMKDNRFLSEEKLNASIIYGEAGFVSTLTIKKLAYVHNGNYTCVATNDLASDSFTAKLTVKVPPRWLLQPKHTSAVVGKSAMINCQASGVPQPHVRWKVATGNQPVEYRTIISSSHIHILVNGSLNIRSVEESDGGLYVCEANNGVGNGISSIIRFTVHSIPRFETKFLEKNFKKGERAEIECNADGDLPIVFLWRRNGIRFDPSTDIRYLYETFEQDKKGISKIIISSVERSDSAMLTCTARNQYGEDTANIQLTVQDVPDPPQNIEINDATSSSIRISWSQDYTGNSPITEYIITWFPSEDMWKQSKENHLSVSGSENTATVRGLNPQTTYSVSIRALNALGKSVASIPALATTLEEPPRKAPGSVKVVAHSSQVLNVSWEKPDISSDLIQGYYVGYKLKEEDTYKFKSVQITPNQRQEYQLSSLARFTDYSIIVQAYNGRGAGPASEEVIIRTLEYDRPPAPIMKKSFTTSTSIKLTWDITLTPSAPLLGYVLHFRKDGNQWREMRIIADRKDHSVHDLDCGTRYYFYLLAFNTAGNSEPSEMISAKTDGNSPIAPEKSYLLSVNSTTVLLHLNSWRNGGCPITFFVVQYKPQGQQEWTLVSNNIIPEQQEITITDLSPGTWYTLLMTSHNEAGSADAEYVFATLTLTGEHPPHPAESNDVTAIFYRHLTVTVPIVSSLIVLIVVLIVVCVITRRRSSEPRPHIPEGADSNEPTKHENVPLSITYDSTQEPVYFPEPYAMSRVSMCSRDHSSISGKRGHLETFGNTRMGYTYDIPYPSKRTEKDNPSESSQLYSSEQYMDKNLER</sequence>
<keyword evidence="4" id="KW-0677">Repeat</keyword>
<evidence type="ECO:0000259" key="13">
    <source>
        <dbReference type="PROSITE" id="PS50835"/>
    </source>
</evidence>
<dbReference type="GO" id="GO:0030154">
    <property type="term" value="P:cell differentiation"/>
    <property type="evidence" value="ECO:0007669"/>
    <property type="project" value="UniProtKB-ARBA"/>
</dbReference>
<evidence type="ECO:0000256" key="8">
    <source>
        <dbReference type="ARBA" id="ARBA00023157"/>
    </source>
</evidence>
<dbReference type="CDD" id="cd00063">
    <property type="entry name" value="FN3"/>
    <property type="match status" value="4"/>
</dbReference>
<evidence type="ECO:0000256" key="10">
    <source>
        <dbReference type="SAM" id="MobiDB-lite"/>
    </source>
</evidence>
<dbReference type="FunFam" id="2.60.40.10:FF:000028">
    <property type="entry name" value="Neuronal cell adhesion molecule"/>
    <property type="match status" value="1"/>
</dbReference>
<keyword evidence="5" id="KW-0130">Cell adhesion</keyword>
<dbReference type="InterPro" id="IPR003599">
    <property type="entry name" value="Ig_sub"/>
</dbReference>
<comment type="subcellular location">
    <subcellularLocation>
        <location evidence="1">Membrane</location>
        <topology evidence="1">Single-pass type I membrane protein</topology>
    </subcellularLocation>
</comment>
<dbReference type="SMART" id="SM00060">
    <property type="entry name" value="FN3"/>
    <property type="match status" value="4"/>
</dbReference>
<feature type="domain" description="Ig-like" evidence="13">
    <location>
        <begin position="232"/>
        <end position="320"/>
    </location>
</feature>
<dbReference type="PROSITE" id="PS50835">
    <property type="entry name" value="IG_LIKE"/>
    <property type="match status" value="8"/>
</dbReference>
<dbReference type="SUPFAM" id="SSF48726">
    <property type="entry name" value="Immunoglobulin"/>
    <property type="match status" value="9"/>
</dbReference>
<dbReference type="InterPro" id="IPR036179">
    <property type="entry name" value="Ig-like_dom_sf"/>
</dbReference>
<protein>
    <submittedName>
        <fullName evidence="15">Dscam4</fullName>
    </submittedName>
</protein>
<evidence type="ECO:0000313" key="15">
    <source>
        <dbReference type="EMBL" id="ASU04346.1"/>
    </source>
</evidence>
<feature type="region of interest" description="Disordered" evidence="10">
    <location>
        <begin position="1416"/>
        <end position="1447"/>
    </location>
</feature>
<dbReference type="InterPro" id="IPR013783">
    <property type="entry name" value="Ig-like_fold"/>
</dbReference>
<evidence type="ECO:0000256" key="11">
    <source>
        <dbReference type="SAM" id="Phobius"/>
    </source>
</evidence>
<dbReference type="SUPFAM" id="SSF49265">
    <property type="entry name" value="Fibronectin type III"/>
    <property type="match status" value="2"/>
</dbReference>
<evidence type="ECO:0000256" key="2">
    <source>
        <dbReference type="ARBA" id="ARBA00022692"/>
    </source>
</evidence>
<evidence type="ECO:0000256" key="12">
    <source>
        <dbReference type="SAM" id="SignalP"/>
    </source>
</evidence>
<keyword evidence="2 11" id="KW-0812">Transmembrane</keyword>